<evidence type="ECO:0000313" key="9">
    <source>
        <dbReference type="EMBL" id="VBB27540.1"/>
    </source>
</evidence>
<evidence type="ECO:0000256" key="5">
    <source>
        <dbReference type="ARBA" id="ARBA00022824"/>
    </source>
</evidence>
<evidence type="ECO:0000256" key="2">
    <source>
        <dbReference type="ARBA" id="ARBA00022729"/>
    </source>
</evidence>
<dbReference type="InterPro" id="IPR019734">
    <property type="entry name" value="TPR_rpt"/>
</dbReference>
<feature type="repeat" description="TPR" evidence="6">
    <location>
        <begin position="226"/>
        <end position="259"/>
    </location>
</feature>
<dbReference type="PROSITE" id="PS50076">
    <property type="entry name" value="DNAJ_2"/>
    <property type="match status" value="1"/>
</dbReference>
<proteinExistence type="predicted"/>
<organism evidence="9 10">
    <name type="scientific">Acanthocheilonema viteae</name>
    <name type="common">Filarial nematode worm</name>
    <name type="synonym">Dipetalonema viteae</name>
    <dbReference type="NCBI Taxonomy" id="6277"/>
    <lineage>
        <taxon>Eukaryota</taxon>
        <taxon>Metazoa</taxon>
        <taxon>Ecdysozoa</taxon>
        <taxon>Nematoda</taxon>
        <taxon>Chromadorea</taxon>
        <taxon>Rhabditida</taxon>
        <taxon>Spirurina</taxon>
        <taxon>Spiruromorpha</taxon>
        <taxon>Filarioidea</taxon>
        <taxon>Onchocercidae</taxon>
        <taxon>Acanthocheilonema</taxon>
    </lineage>
</organism>
<dbReference type="FunFam" id="1.25.40.10:FF:000224">
    <property type="entry name" value="DnaJ and TPR domain protein"/>
    <property type="match status" value="1"/>
</dbReference>
<feature type="domain" description="J" evidence="8">
    <location>
        <begin position="399"/>
        <end position="467"/>
    </location>
</feature>
<dbReference type="SUPFAM" id="SSF46565">
    <property type="entry name" value="Chaperone J-domain"/>
    <property type="match status" value="1"/>
</dbReference>
<dbReference type="Pfam" id="PF13432">
    <property type="entry name" value="TPR_16"/>
    <property type="match status" value="2"/>
</dbReference>
<evidence type="ECO:0000256" key="6">
    <source>
        <dbReference type="PROSITE-ProRule" id="PRU00339"/>
    </source>
</evidence>
<accession>A0A498S7D7</accession>
<protein>
    <recommendedName>
        <fullName evidence="8">J domain-containing protein</fullName>
    </recommendedName>
</protein>
<dbReference type="OrthoDB" id="1726119at2759"/>
<dbReference type="SUPFAM" id="SSF48452">
    <property type="entry name" value="TPR-like"/>
    <property type="match status" value="1"/>
</dbReference>
<keyword evidence="4 6" id="KW-0802">TPR repeat</keyword>
<dbReference type="GO" id="GO:0051087">
    <property type="term" value="F:protein-folding chaperone binding"/>
    <property type="evidence" value="ECO:0007669"/>
    <property type="project" value="TreeGrafter"/>
</dbReference>
<evidence type="ECO:0000256" key="1">
    <source>
        <dbReference type="ARBA" id="ARBA00004319"/>
    </source>
</evidence>
<feature type="repeat" description="TPR" evidence="6">
    <location>
        <begin position="78"/>
        <end position="111"/>
    </location>
</feature>
<dbReference type="InterPro" id="IPR036869">
    <property type="entry name" value="J_dom_sf"/>
</dbReference>
<dbReference type="GO" id="GO:0051787">
    <property type="term" value="F:misfolded protein binding"/>
    <property type="evidence" value="ECO:0007669"/>
    <property type="project" value="TreeGrafter"/>
</dbReference>
<dbReference type="STRING" id="6277.A0A498S7D7"/>
<dbReference type="SMART" id="SM00271">
    <property type="entry name" value="DnaJ"/>
    <property type="match status" value="1"/>
</dbReference>
<evidence type="ECO:0000313" key="10">
    <source>
        <dbReference type="Proteomes" id="UP000276991"/>
    </source>
</evidence>
<dbReference type="EMBL" id="UPTC01000245">
    <property type="protein sequence ID" value="VBB27540.1"/>
    <property type="molecule type" value="Genomic_DNA"/>
</dbReference>
<dbReference type="Gene3D" id="1.25.40.10">
    <property type="entry name" value="Tetratricopeptide repeat domain"/>
    <property type="match status" value="1"/>
</dbReference>
<keyword evidence="5" id="KW-0256">Endoplasmic reticulum</keyword>
<comment type="subcellular location">
    <subcellularLocation>
        <location evidence="1">Endoplasmic reticulum lumen</location>
    </subcellularLocation>
</comment>
<evidence type="ECO:0000259" key="8">
    <source>
        <dbReference type="PROSITE" id="PS50076"/>
    </source>
</evidence>
<dbReference type="GO" id="GO:0034975">
    <property type="term" value="P:protein folding in endoplasmic reticulum"/>
    <property type="evidence" value="ECO:0007669"/>
    <property type="project" value="TreeGrafter"/>
</dbReference>
<feature type="repeat" description="TPR" evidence="6">
    <location>
        <begin position="112"/>
        <end position="145"/>
    </location>
</feature>
<dbReference type="Gene3D" id="1.10.287.110">
    <property type="entry name" value="DnaJ domain"/>
    <property type="match status" value="1"/>
</dbReference>
<feature type="repeat" description="TPR" evidence="6">
    <location>
        <begin position="44"/>
        <end position="77"/>
    </location>
</feature>
<sequence>MPLHWAEGYMRVLTSWDFVRWQADLIWISMVFIFRAVYCSQVEVSRHMEMGRQFLSKGQFADALTHYHAAIDLDPENYQTLYSRATVYLAIGKSKAALPDLDSVIRLKPDFIAARIERGNVLLKQGNIHQAKADFEAAVKTDPSNADVSKKLILIEKVRQIIEEADDYFDVGDLASAEPLYSNAIEICQWHANLYKNRAKCREKLGDVQKAIADYRTITKLLPDSTETFYTISQLYYLTGDVEESLNQVRECLKLNPDDELCFPFYKKTKKLAKMRESVNQLIREERWMDCLDKATQILKVEKEVENIQLDVYRQTCKCNLNAGHFAESIVACSEVLKYSDPNDLDVLCNRAEAFLMLEKYDEAIEDYQKAVNGHEESRRAREGLHRAQKLKKQVGRKDYYKILGIRRNANKRDILKAYRKKAQQWHPDNFSNENQKKIAEKNFVDIAAAKEVLTDPEKRAQFDRGEDPLDPEQQQGGFHHPFQGGFPFGENGGPFSFQFHFERNCTRLLWLKNVQDQVSEDNLVYNRLTRVPFGVISSPFLLSATLDYHLENYGTETAREIKKKVYTLTALSYQPMK</sequence>
<keyword evidence="2" id="KW-0732">Signal</keyword>
<feature type="region of interest" description="Disordered" evidence="7">
    <location>
        <begin position="458"/>
        <end position="478"/>
    </location>
</feature>
<feature type="repeat" description="TPR" evidence="6">
    <location>
        <begin position="345"/>
        <end position="378"/>
    </location>
</feature>
<feature type="repeat" description="TPR" evidence="6">
    <location>
        <begin position="192"/>
        <end position="225"/>
    </location>
</feature>
<dbReference type="GO" id="GO:0005788">
    <property type="term" value="C:endoplasmic reticulum lumen"/>
    <property type="evidence" value="ECO:0007669"/>
    <property type="project" value="UniProtKB-SubCell"/>
</dbReference>
<dbReference type="CDD" id="cd06257">
    <property type="entry name" value="DnaJ"/>
    <property type="match status" value="1"/>
</dbReference>
<evidence type="ECO:0000256" key="3">
    <source>
        <dbReference type="ARBA" id="ARBA00022737"/>
    </source>
</evidence>
<dbReference type="PANTHER" id="PTHR44140">
    <property type="entry name" value="LD25575P"/>
    <property type="match status" value="1"/>
</dbReference>
<evidence type="ECO:0000256" key="4">
    <source>
        <dbReference type="ARBA" id="ARBA00022803"/>
    </source>
</evidence>
<gene>
    <name evidence="9" type="ORF">NAV_LOCUS2370</name>
</gene>
<dbReference type="InterPro" id="IPR001623">
    <property type="entry name" value="DnaJ_domain"/>
</dbReference>
<dbReference type="SMART" id="SM00028">
    <property type="entry name" value="TPR"/>
    <property type="match status" value="6"/>
</dbReference>
<feature type="compositionally biased region" description="Basic and acidic residues" evidence="7">
    <location>
        <begin position="458"/>
        <end position="468"/>
    </location>
</feature>
<name>A0A498S7D7_ACAVI</name>
<dbReference type="Pfam" id="PF13181">
    <property type="entry name" value="TPR_8"/>
    <property type="match status" value="1"/>
</dbReference>
<keyword evidence="10" id="KW-1185">Reference proteome</keyword>
<dbReference type="Pfam" id="PF00226">
    <property type="entry name" value="DnaJ"/>
    <property type="match status" value="1"/>
</dbReference>
<reference evidence="9 10" key="1">
    <citation type="submission" date="2018-08" db="EMBL/GenBank/DDBJ databases">
        <authorList>
            <person name="Laetsch R D."/>
            <person name="Stevens L."/>
            <person name="Kumar S."/>
            <person name="Blaxter L. M."/>
        </authorList>
    </citation>
    <scope>NUCLEOTIDE SEQUENCE [LARGE SCALE GENOMIC DNA]</scope>
</reference>
<evidence type="ECO:0000256" key="7">
    <source>
        <dbReference type="SAM" id="MobiDB-lite"/>
    </source>
</evidence>
<dbReference type="InterPro" id="IPR051727">
    <property type="entry name" value="DnaJ_C3_Co-chaperones"/>
</dbReference>
<dbReference type="Pfam" id="PF00515">
    <property type="entry name" value="TPR_1"/>
    <property type="match status" value="1"/>
</dbReference>
<dbReference type="InterPro" id="IPR011990">
    <property type="entry name" value="TPR-like_helical_dom_sf"/>
</dbReference>
<keyword evidence="3" id="KW-0677">Repeat</keyword>
<dbReference type="Proteomes" id="UP000276991">
    <property type="component" value="Unassembled WGS sequence"/>
</dbReference>
<dbReference type="Pfam" id="PF13414">
    <property type="entry name" value="TPR_11"/>
    <property type="match status" value="1"/>
</dbReference>
<dbReference type="PRINTS" id="PR00625">
    <property type="entry name" value="JDOMAIN"/>
</dbReference>
<dbReference type="PROSITE" id="PS50005">
    <property type="entry name" value="TPR"/>
    <property type="match status" value="6"/>
</dbReference>
<dbReference type="AlphaFoldDB" id="A0A498S7D7"/>
<dbReference type="PANTHER" id="PTHR44140:SF2">
    <property type="entry name" value="LD25575P"/>
    <property type="match status" value="1"/>
</dbReference>